<comment type="caution">
    <text evidence="1">The sequence shown here is derived from an EMBL/GenBank/DDBJ whole genome shotgun (WGS) entry which is preliminary data.</text>
</comment>
<dbReference type="Proteomes" id="UP000037069">
    <property type="component" value="Unassembled WGS sequence"/>
</dbReference>
<dbReference type="EMBL" id="JRES01000631">
    <property type="protein sequence ID" value="KNC29770.1"/>
    <property type="molecule type" value="Genomic_DNA"/>
</dbReference>
<accession>A0A0L0CBZ0</accession>
<proteinExistence type="predicted"/>
<dbReference type="AlphaFoldDB" id="A0A0L0CBZ0"/>
<name>A0A0L0CBZ0_LUCCU</name>
<reference evidence="1 2" key="1">
    <citation type="journal article" date="2015" name="Nat. Commun.">
        <title>Lucilia cuprina genome unlocks parasitic fly biology to underpin future interventions.</title>
        <authorList>
            <person name="Anstead C.A."/>
            <person name="Korhonen P.K."/>
            <person name="Young N.D."/>
            <person name="Hall R.S."/>
            <person name="Jex A.R."/>
            <person name="Murali S.C."/>
            <person name="Hughes D.S."/>
            <person name="Lee S.F."/>
            <person name="Perry T."/>
            <person name="Stroehlein A.J."/>
            <person name="Ansell B.R."/>
            <person name="Breugelmans B."/>
            <person name="Hofmann A."/>
            <person name="Qu J."/>
            <person name="Dugan S."/>
            <person name="Lee S.L."/>
            <person name="Chao H."/>
            <person name="Dinh H."/>
            <person name="Han Y."/>
            <person name="Doddapaneni H.V."/>
            <person name="Worley K.C."/>
            <person name="Muzny D.M."/>
            <person name="Ioannidis P."/>
            <person name="Waterhouse R.M."/>
            <person name="Zdobnov E.M."/>
            <person name="James P.J."/>
            <person name="Bagnall N.H."/>
            <person name="Kotze A.C."/>
            <person name="Gibbs R.A."/>
            <person name="Richards S."/>
            <person name="Batterham P."/>
            <person name="Gasser R.B."/>
        </authorList>
    </citation>
    <scope>NUCLEOTIDE SEQUENCE [LARGE SCALE GENOMIC DNA]</scope>
    <source>
        <strain evidence="1 2">LS</strain>
        <tissue evidence="1">Full body</tissue>
    </source>
</reference>
<protein>
    <submittedName>
        <fullName evidence="1">Uncharacterized protein</fullName>
    </submittedName>
</protein>
<sequence>MLQVKLMHITLTSTRWLFYVLLVLEAASLIRYLNPFIVGCICICIKLMRLNYIPFKGHEKQNFENNFHTLTKCLKEAATEVDQAGRQYPVLGDICMLSLLLFFAYNNFCKINFFCALHAAAETKGELFLALHNREGARDRGPFKGKEKIETFYLELKI</sequence>
<organism evidence="1 2">
    <name type="scientific">Lucilia cuprina</name>
    <name type="common">Green bottle fly</name>
    <name type="synonym">Australian sheep blowfly</name>
    <dbReference type="NCBI Taxonomy" id="7375"/>
    <lineage>
        <taxon>Eukaryota</taxon>
        <taxon>Metazoa</taxon>
        <taxon>Ecdysozoa</taxon>
        <taxon>Arthropoda</taxon>
        <taxon>Hexapoda</taxon>
        <taxon>Insecta</taxon>
        <taxon>Pterygota</taxon>
        <taxon>Neoptera</taxon>
        <taxon>Endopterygota</taxon>
        <taxon>Diptera</taxon>
        <taxon>Brachycera</taxon>
        <taxon>Muscomorpha</taxon>
        <taxon>Oestroidea</taxon>
        <taxon>Calliphoridae</taxon>
        <taxon>Luciliinae</taxon>
        <taxon>Lucilia</taxon>
    </lineage>
</organism>
<gene>
    <name evidence="1" type="ORF">FF38_03069</name>
</gene>
<keyword evidence="2" id="KW-1185">Reference proteome</keyword>
<evidence type="ECO:0000313" key="2">
    <source>
        <dbReference type="Proteomes" id="UP000037069"/>
    </source>
</evidence>
<evidence type="ECO:0000313" key="1">
    <source>
        <dbReference type="EMBL" id="KNC29770.1"/>
    </source>
</evidence>